<reference evidence="1 2" key="1">
    <citation type="submission" date="2024-04" db="EMBL/GenBank/DDBJ databases">
        <title>Tritrichomonas musculus Genome.</title>
        <authorList>
            <person name="Alves-Ferreira E."/>
            <person name="Grigg M."/>
            <person name="Lorenzi H."/>
            <person name="Galac M."/>
        </authorList>
    </citation>
    <scope>NUCLEOTIDE SEQUENCE [LARGE SCALE GENOMIC DNA]</scope>
    <source>
        <strain evidence="1 2">EAF2021</strain>
    </source>
</reference>
<evidence type="ECO:0000313" key="2">
    <source>
        <dbReference type="Proteomes" id="UP001470230"/>
    </source>
</evidence>
<dbReference type="EMBL" id="JAPFFF010000005">
    <property type="protein sequence ID" value="KAK8888772.1"/>
    <property type="molecule type" value="Genomic_DNA"/>
</dbReference>
<comment type="caution">
    <text evidence="1">The sequence shown here is derived from an EMBL/GenBank/DDBJ whole genome shotgun (WGS) entry which is preliminary data.</text>
</comment>
<organism evidence="1 2">
    <name type="scientific">Tritrichomonas musculus</name>
    <dbReference type="NCBI Taxonomy" id="1915356"/>
    <lineage>
        <taxon>Eukaryota</taxon>
        <taxon>Metamonada</taxon>
        <taxon>Parabasalia</taxon>
        <taxon>Tritrichomonadida</taxon>
        <taxon>Tritrichomonadidae</taxon>
        <taxon>Tritrichomonas</taxon>
    </lineage>
</organism>
<dbReference type="PANTHER" id="PTHR12894">
    <property type="entry name" value="CNH DOMAIN CONTAINING"/>
    <property type="match status" value="1"/>
</dbReference>
<proteinExistence type="predicted"/>
<dbReference type="Proteomes" id="UP001470230">
    <property type="component" value="Unassembled WGS sequence"/>
</dbReference>
<sequence length="817" mass="94371">MISHQYAGIQLHLTLKMDSKTVITAMTHHQNHLVIALEPFVVYLFPLEFRNNTIIQSGKRKEILKKVNDIRIKQLCSFDNTLLVLVQGKSTKGLLYTLTEDGKLAKIIDKVSCFAVNQYSNEKYIIVGFNQQLFLYKFTPEKTCILCNDFPKELDSKIEAVSISYPYSIILTQEKMYSINLADQTINSNISSCIPAPYTMPLSHDFFFTHYAHSSIKLDRNLSSNISPISFEENPIDHSYNGTLIATVMSKQISIYNFEGYKGIAYVTNPSHITQFNGQFIYSTKVGIFYLSEVTSQIDDIVSGFISENVNFDTDTLLSIFEQLWLSKRKDYALSLFKFEKTQSELIPKILQLFDFFVLPFDGDPFMEVGEFDTKEIYRLLYYELDSLDLFQPDQIEFVNTAKFELLAEMNDLKTLSSFLEKNPNIKMIKEMIDQFYQKAKSKSERSLVLDSYPYYLLYLGKADDALDEFLKSKNYDDFSHALIQKASDFNFVEERLDVLINNAPLKAIDVLTCDQISSQKSIELVKKKYPMYLTPVLRKIIDHKGIIDREEIANFYVTQMFSLITLINQLGSTPKFDRTLFQFTNSVINNPNASSSEISDELNQLLCEFIIKYRSIIDPSILANNISKFISFDLKLEIFKTTKDYERIFQLLSENENDYGKCEKFVGNEKDTDILRLFLVFVKNNLNNAKSPKIDDFPGFIFNILANFIEFIDIESTLELIGGEFDDKFFDLIESAYSKVNTQRMNTEIKASFAESDVFESLYNRTTLESNCVTLDSEKTCSYCNNPLGYRFVQLTPDGRYYHNKCIKQVKRKSSL</sequence>
<protein>
    <recommendedName>
        <fullName evidence="3">CNH domain-containing protein</fullName>
    </recommendedName>
</protein>
<accession>A0ABR2KCC5</accession>
<name>A0ABR2KCC5_9EUKA</name>
<evidence type="ECO:0008006" key="3">
    <source>
        <dbReference type="Google" id="ProtNLM"/>
    </source>
</evidence>
<dbReference type="PANTHER" id="PTHR12894:SF27">
    <property type="entry name" value="TRANSFORMING GROWTH FACTOR-BETA RECEPTOR-ASSOCIATED PROTEIN 1"/>
    <property type="match status" value="1"/>
</dbReference>
<evidence type="ECO:0000313" key="1">
    <source>
        <dbReference type="EMBL" id="KAK8888772.1"/>
    </source>
</evidence>
<gene>
    <name evidence="1" type="ORF">M9Y10_033511</name>
</gene>
<keyword evidence="2" id="KW-1185">Reference proteome</keyword>
<dbReference type="InterPro" id="IPR032914">
    <property type="entry name" value="Vam6/VPS39/TRAP1"/>
</dbReference>